<dbReference type="Pfam" id="PF11185">
    <property type="entry name" value="DUF2971"/>
    <property type="match status" value="1"/>
</dbReference>
<name>A6TV53_ALKMQ</name>
<gene>
    <name evidence="1" type="ordered locus">Amet_3988</name>
</gene>
<evidence type="ECO:0000313" key="1">
    <source>
        <dbReference type="EMBL" id="ABR50071.1"/>
    </source>
</evidence>
<dbReference type="InterPro" id="IPR021352">
    <property type="entry name" value="DUF2971"/>
</dbReference>
<dbReference type="HOGENOM" id="CLU_050666_0_1_9"/>
<evidence type="ECO:0000313" key="2">
    <source>
        <dbReference type="Proteomes" id="UP000001572"/>
    </source>
</evidence>
<dbReference type="eggNOG" id="ENOG502ZAJR">
    <property type="taxonomic scope" value="Bacteria"/>
</dbReference>
<accession>A6TV53</accession>
<sequence>MILYKYRADSEFTRKIFIDCKVWLSSPLQLNDPFECSIQKIVAESVNKNVKKDKENQISGFIMAYTMTPANGEMYGLPKNKIKDILDKIGQERKFGKKYKVYKDFIDSTTGNAPSNPMTKYENIKDQINNIGIFSLSERIDSGLMWGHYADGARGIAIGFSVDPNTMLSNENHCLKVMYSNDDNVLNERLETSLLLGLENDSFKFYQKISWNDPFFKSVISSKAEDWRYECEWRYVEETSGLYELPAPIKEIVFGSKCPDEIRKEYIKLVKEHIGEHVEFYEMKTEGKQFVKVRFQ</sequence>
<reference evidence="2" key="1">
    <citation type="journal article" date="2016" name="Genome Announc.">
        <title>Complete genome sequence of Alkaliphilus metalliredigens strain QYMF, an alkaliphilic and metal-reducing bacterium isolated from borax-contaminated leachate ponds.</title>
        <authorList>
            <person name="Hwang C."/>
            <person name="Copeland A."/>
            <person name="Lucas S."/>
            <person name="Lapidus A."/>
            <person name="Barry K."/>
            <person name="Detter J.C."/>
            <person name="Glavina Del Rio T."/>
            <person name="Hammon N."/>
            <person name="Israni S."/>
            <person name="Dalin E."/>
            <person name="Tice H."/>
            <person name="Pitluck S."/>
            <person name="Chertkov O."/>
            <person name="Brettin T."/>
            <person name="Bruce D."/>
            <person name="Han C."/>
            <person name="Schmutz J."/>
            <person name="Larimer F."/>
            <person name="Land M.L."/>
            <person name="Hauser L."/>
            <person name="Kyrpides N."/>
            <person name="Mikhailova N."/>
            <person name="Ye Q."/>
            <person name="Zhou J."/>
            <person name="Richardson P."/>
            <person name="Fields M.W."/>
        </authorList>
    </citation>
    <scope>NUCLEOTIDE SEQUENCE [LARGE SCALE GENOMIC DNA]</scope>
    <source>
        <strain evidence="2">QYMF</strain>
    </source>
</reference>
<dbReference type="Proteomes" id="UP000001572">
    <property type="component" value="Chromosome"/>
</dbReference>
<protein>
    <recommendedName>
        <fullName evidence="3">DUF2971 domain-containing protein</fullName>
    </recommendedName>
</protein>
<keyword evidence="2" id="KW-1185">Reference proteome</keyword>
<dbReference type="AlphaFoldDB" id="A6TV53"/>
<proteinExistence type="predicted"/>
<dbReference type="STRING" id="293826.Amet_3988"/>
<dbReference type="OrthoDB" id="190848at2"/>
<dbReference type="EMBL" id="CP000724">
    <property type="protein sequence ID" value="ABR50071.1"/>
    <property type="molecule type" value="Genomic_DNA"/>
</dbReference>
<dbReference type="KEGG" id="amt:Amet_3988"/>
<evidence type="ECO:0008006" key="3">
    <source>
        <dbReference type="Google" id="ProtNLM"/>
    </source>
</evidence>
<organism evidence="1 2">
    <name type="scientific">Alkaliphilus metalliredigens (strain QYMF)</name>
    <dbReference type="NCBI Taxonomy" id="293826"/>
    <lineage>
        <taxon>Bacteria</taxon>
        <taxon>Bacillati</taxon>
        <taxon>Bacillota</taxon>
        <taxon>Clostridia</taxon>
        <taxon>Peptostreptococcales</taxon>
        <taxon>Natronincolaceae</taxon>
        <taxon>Alkaliphilus</taxon>
    </lineage>
</organism>